<feature type="region of interest" description="Disordered" evidence="1">
    <location>
        <begin position="43"/>
        <end position="69"/>
    </location>
</feature>
<accession>A0A422NK07</accession>
<organism evidence="2 3">
    <name type="scientific">Trypanosoma rangeli</name>
    <dbReference type="NCBI Taxonomy" id="5698"/>
    <lineage>
        <taxon>Eukaryota</taxon>
        <taxon>Discoba</taxon>
        <taxon>Euglenozoa</taxon>
        <taxon>Kinetoplastea</taxon>
        <taxon>Metakinetoplastina</taxon>
        <taxon>Trypanosomatida</taxon>
        <taxon>Trypanosomatidae</taxon>
        <taxon>Trypanosoma</taxon>
        <taxon>Herpetosoma</taxon>
    </lineage>
</organism>
<dbReference type="Proteomes" id="UP000283634">
    <property type="component" value="Unassembled WGS sequence"/>
</dbReference>
<proteinExistence type="predicted"/>
<sequence>MPINVGDGGVEWKLVAPFPPTHVHAPEAEDVYVGLRREEWDLSSDSQAGSIGERGDGDSNGNGKDTVLQDRVQRILSQWEERETRVIVKWGSVGVKSEAYMRVRRFQTMKKKQQEELRQQLKKLRQVQRKERRQKEERSRMAANARARHNGS</sequence>
<dbReference type="OMA" id="FTEEYCA"/>
<comment type="caution">
    <text evidence="2">The sequence shown here is derived from an EMBL/GenBank/DDBJ whole genome shotgun (WGS) entry which is preliminary data.</text>
</comment>
<dbReference type="GeneID" id="40328262"/>
<evidence type="ECO:0000313" key="3">
    <source>
        <dbReference type="Proteomes" id="UP000283634"/>
    </source>
</evidence>
<dbReference type="AlphaFoldDB" id="A0A422NK07"/>
<reference evidence="2 3" key="1">
    <citation type="journal article" date="2018" name="BMC Genomics">
        <title>Genomic comparison of Trypanosoma conorhini and Trypanosoma rangeli to Trypanosoma cruzi strains of high and low virulence.</title>
        <authorList>
            <person name="Bradwell K.R."/>
            <person name="Koparde V.N."/>
            <person name="Matveyev A.V."/>
            <person name="Serrano M.G."/>
            <person name="Alves J.M."/>
            <person name="Parikh H."/>
            <person name="Huang B."/>
            <person name="Lee V."/>
            <person name="Espinosa-Alvarez O."/>
            <person name="Ortiz P.A."/>
            <person name="Costa-Martins A.G."/>
            <person name="Teixeira M.M."/>
            <person name="Buck G.A."/>
        </authorList>
    </citation>
    <scope>NUCLEOTIDE SEQUENCE [LARGE SCALE GENOMIC DNA]</scope>
    <source>
        <strain evidence="2 3">AM80</strain>
    </source>
</reference>
<dbReference type="RefSeq" id="XP_029238889.1">
    <property type="nucleotide sequence ID" value="XM_029381262.1"/>
</dbReference>
<dbReference type="EMBL" id="MKGL01000125">
    <property type="protein sequence ID" value="RNF05796.1"/>
    <property type="molecule type" value="Genomic_DNA"/>
</dbReference>
<feature type="compositionally biased region" description="Basic residues" evidence="1">
    <location>
        <begin position="120"/>
        <end position="132"/>
    </location>
</feature>
<keyword evidence="3" id="KW-1185">Reference proteome</keyword>
<dbReference type="OrthoDB" id="253120at2759"/>
<protein>
    <submittedName>
        <fullName evidence="2">Uncharacterized protein</fullName>
    </submittedName>
</protein>
<name>A0A422NK07_TRYRA</name>
<feature type="region of interest" description="Disordered" evidence="1">
    <location>
        <begin position="114"/>
        <end position="152"/>
    </location>
</feature>
<evidence type="ECO:0000313" key="2">
    <source>
        <dbReference type="EMBL" id="RNF05796.1"/>
    </source>
</evidence>
<gene>
    <name evidence="2" type="ORF">TraAM80_04329</name>
</gene>
<evidence type="ECO:0000256" key="1">
    <source>
        <dbReference type="SAM" id="MobiDB-lite"/>
    </source>
</evidence>